<reference evidence="1 2" key="1">
    <citation type="submission" date="2020-04" db="EMBL/GenBank/DDBJ databases">
        <title>Thalassotalea sp. M1531, isolated from the surface of marine red alga.</title>
        <authorList>
            <person name="Pang L."/>
            <person name="Lu D.-C."/>
        </authorList>
    </citation>
    <scope>NUCLEOTIDE SEQUENCE [LARGE SCALE GENOMIC DNA]</scope>
    <source>
        <strain evidence="1 2">M1531</strain>
    </source>
</reference>
<dbReference type="Pfam" id="PF00756">
    <property type="entry name" value="Esterase"/>
    <property type="match status" value="1"/>
</dbReference>
<dbReference type="PANTHER" id="PTHR48098">
    <property type="entry name" value="ENTEROCHELIN ESTERASE-RELATED"/>
    <property type="match status" value="1"/>
</dbReference>
<dbReference type="Gene3D" id="3.40.50.1820">
    <property type="entry name" value="alpha/beta hydrolase"/>
    <property type="match status" value="1"/>
</dbReference>
<dbReference type="PANTHER" id="PTHR48098:SF6">
    <property type="entry name" value="FERRI-BACILLIBACTIN ESTERASE BESA"/>
    <property type="match status" value="1"/>
</dbReference>
<protein>
    <submittedName>
        <fullName evidence="1">Alpha/beta hydrolase</fullName>
    </submittedName>
</protein>
<comment type="caution">
    <text evidence="1">The sequence shown here is derived from an EMBL/GenBank/DDBJ whole genome shotgun (WGS) entry which is preliminary data.</text>
</comment>
<dbReference type="SUPFAM" id="SSF53474">
    <property type="entry name" value="alpha/beta-Hydrolases"/>
    <property type="match status" value="1"/>
</dbReference>
<proteinExistence type="predicted"/>
<gene>
    <name evidence="1" type="ORF">HII17_14640</name>
</gene>
<dbReference type="EMBL" id="JABBXH010000004">
    <property type="protein sequence ID" value="NMP32791.1"/>
    <property type="molecule type" value="Genomic_DNA"/>
</dbReference>
<evidence type="ECO:0000313" key="2">
    <source>
        <dbReference type="Proteomes" id="UP000568664"/>
    </source>
</evidence>
<dbReference type="AlphaFoldDB" id="A0A7Y0LFK2"/>
<dbReference type="GO" id="GO:0016787">
    <property type="term" value="F:hydrolase activity"/>
    <property type="evidence" value="ECO:0007669"/>
    <property type="project" value="UniProtKB-KW"/>
</dbReference>
<accession>A0A7Y0LFK2</accession>
<dbReference type="InterPro" id="IPR029058">
    <property type="entry name" value="AB_hydrolase_fold"/>
</dbReference>
<evidence type="ECO:0000313" key="1">
    <source>
        <dbReference type="EMBL" id="NMP32791.1"/>
    </source>
</evidence>
<dbReference type="InterPro" id="IPR050583">
    <property type="entry name" value="Mycobacterial_A85_antigen"/>
</dbReference>
<dbReference type="RefSeq" id="WP_169076090.1">
    <property type="nucleotide sequence ID" value="NZ_JABBXH010000004.1"/>
</dbReference>
<keyword evidence="2" id="KW-1185">Reference proteome</keyword>
<organism evidence="1 2">
    <name type="scientific">Thalassotalea algicola</name>
    <dbReference type="NCBI Taxonomy" id="2716224"/>
    <lineage>
        <taxon>Bacteria</taxon>
        <taxon>Pseudomonadati</taxon>
        <taxon>Pseudomonadota</taxon>
        <taxon>Gammaproteobacteria</taxon>
        <taxon>Alteromonadales</taxon>
        <taxon>Colwelliaceae</taxon>
        <taxon>Thalassotalea</taxon>
    </lineage>
</organism>
<dbReference type="InterPro" id="IPR000801">
    <property type="entry name" value="Esterase-like"/>
</dbReference>
<keyword evidence="1" id="KW-0378">Hydrolase</keyword>
<name>A0A7Y0LFK2_9GAMM</name>
<sequence length="281" mass="32169">MKNLIIFFILLSLIFSRLCAKELNQYEMPDTQVVPIKNSETGAQYELYIKLPKDYSKKKKVTYPVIYFTDAAWSIEILSAATSYQLKDVILIGISWQKNISDELKKVGEYVSRNRDYTIRESNRPDIQAKYQLGQAKQHTTFIRKDVITYVEKNYRTQPDNRTYFGYSLGGQFGAFVLLYKPDTFKNYIIGSPEISGEVSEFSSLAAKTRKKLNANLFVSYGSLETDLAKHANELIRMLNSRNDDSLSISQMVIDGNHSTAFPLTGVKSITWLSNLIKQKD</sequence>
<dbReference type="Proteomes" id="UP000568664">
    <property type="component" value="Unassembled WGS sequence"/>
</dbReference>